<reference evidence="1" key="1">
    <citation type="journal article" date="2023" name="G3 (Bethesda)">
        <title>A reference genome for the long-term kleptoplast-retaining sea slug Elysia crispata morphotype clarki.</title>
        <authorList>
            <person name="Eastman K.E."/>
            <person name="Pendleton A.L."/>
            <person name="Shaikh M.A."/>
            <person name="Suttiyut T."/>
            <person name="Ogas R."/>
            <person name="Tomko P."/>
            <person name="Gavelis G."/>
            <person name="Widhalm J.R."/>
            <person name="Wisecaver J.H."/>
        </authorList>
    </citation>
    <scope>NUCLEOTIDE SEQUENCE</scope>
    <source>
        <strain evidence="1">ECLA1</strain>
    </source>
</reference>
<accession>A0AAE0ZE52</accession>
<comment type="caution">
    <text evidence="1">The sequence shown here is derived from an EMBL/GenBank/DDBJ whole genome shotgun (WGS) entry which is preliminary data.</text>
</comment>
<keyword evidence="2" id="KW-1185">Reference proteome</keyword>
<name>A0AAE0ZE52_9GAST</name>
<proteinExistence type="predicted"/>
<evidence type="ECO:0000313" key="2">
    <source>
        <dbReference type="Proteomes" id="UP001283361"/>
    </source>
</evidence>
<organism evidence="1 2">
    <name type="scientific">Elysia crispata</name>
    <name type="common">lettuce slug</name>
    <dbReference type="NCBI Taxonomy" id="231223"/>
    <lineage>
        <taxon>Eukaryota</taxon>
        <taxon>Metazoa</taxon>
        <taxon>Spiralia</taxon>
        <taxon>Lophotrochozoa</taxon>
        <taxon>Mollusca</taxon>
        <taxon>Gastropoda</taxon>
        <taxon>Heterobranchia</taxon>
        <taxon>Euthyneura</taxon>
        <taxon>Panpulmonata</taxon>
        <taxon>Sacoglossa</taxon>
        <taxon>Placobranchoidea</taxon>
        <taxon>Plakobranchidae</taxon>
        <taxon>Elysia</taxon>
    </lineage>
</organism>
<dbReference type="AlphaFoldDB" id="A0AAE0ZE52"/>
<dbReference type="EMBL" id="JAWDGP010004109">
    <property type="protein sequence ID" value="KAK3767768.1"/>
    <property type="molecule type" value="Genomic_DNA"/>
</dbReference>
<protein>
    <submittedName>
        <fullName evidence="1">Uncharacterized protein</fullName>
    </submittedName>
</protein>
<dbReference type="Proteomes" id="UP001283361">
    <property type="component" value="Unassembled WGS sequence"/>
</dbReference>
<sequence>MADSWPSAEDTSAYVNILEGLWAARPPSARQGIIIKATRLWFNLIPPRAKSLRDMASRLEIWPQTAEGTWPSAVSLVSSY</sequence>
<gene>
    <name evidence="1" type="ORF">RRG08_052911</name>
</gene>
<evidence type="ECO:0000313" key="1">
    <source>
        <dbReference type="EMBL" id="KAK3767768.1"/>
    </source>
</evidence>